<accession>A0A9N9BZ55</accession>
<organism evidence="1 2">
    <name type="scientific">Ambispora gerdemannii</name>
    <dbReference type="NCBI Taxonomy" id="144530"/>
    <lineage>
        <taxon>Eukaryota</taxon>
        <taxon>Fungi</taxon>
        <taxon>Fungi incertae sedis</taxon>
        <taxon>Mucoromycota</taxon>
        <taxon>Glomeromycotina</taxon>
        <taxon>Glomeromycetes</taxon>
        <taxon>Archaeosporales</taxon>
        <taxon>Ambisporaceae</taxon>
        <taxon>Ambispora</taxon>
    </lineage>
</organism>
<dbReference type="Proteomes" id="UP000789831">
    <property type="component" value="Unassembled WGS sequence"/>
</dbReference>
<sequence length="95" mass="10765">MTEKYPTAVDELTKFRQLSLVSPILPPTESSKLPSKMTAWCYCIDNRTTFRKIDPTKCLYNGMPSTFQLPTPPLLNLIAIDLYAVRRAVLSSIIE</sequence>
<reference evidence="1" key="1">
    <citation type="submission" date="2021-06" db="EMBL/GenBank/DDBJ databases">
        <authorList>
            <person name="Kallberg Y."/>
            <person name="Tangrot J."/>
            <person name="Rosling A."/>
        </authorList>
    </citation>
    <scope>NUCLEOTIDE SEQUENCE</scope>
    <source>
        <strain evidence="1">MT106</strain>
    </source>
</reference>
<keyword evidence="2" id="KW-1185">Reference proteome</keyword>
<comment type="caution">
    <text evidence="1">The sequence shown here is derived from an EMBL/GenBank/DDBJ whole genome shotgun (WGS) entry which is preliminary data.</text>
</comment>
<protein>
    <submittedName>
        <fullName evidence="1">2557_t:CDS:1</fullName>
    </submittedName>
</protein>
<proteinExistence type="predicted"/>
<evidence type="ECO:0000313" key="1">
    <source>
        <dbReference type="EMBL" id="CAG8584889.1"/>
    </source>
</evidence>
<evidence type="ECO:0000313" key="2">
    <source>
        <dbReference type="Proteomes" id="UP000789831"/>
    </source>
</evidence>
<gene>
    <name evidence="1" type="ORF">AGERDE_LOCUS8312</name>
</gene>
<name>A0A9N9BZ55_9GLOM</name>
<dbReference type="EMBL" id="CAJVPL010001724">
    <property type="protein sequence ID" value="CAG8584889.1"/>
    <property type="molecule type" value="Genomic_DNA"/>
</dbReference>
<dbReference type="AlphaFoldDB" id="A0A9N9BZ55"/>